<sequence length="113" mass="12712">MPTFAAAFTHSSLSNICTQQIPGQTYYYLWHTDRGYQLSALFQHTDQTSRHPIISNDFQLSFISSCQPPSLFSIRTSMAASRAALLRISDSTSSSRFSFNERTLSNSFCLSIN</sequence>
<name>A0A0B2VWU9_TOXCA</name>
<accession>A0A0B2VWU9</accession>
<organism evidence="1 2">
    <name type="scientific">Toxocara canis</name>
    <name type="common">Canine roundworm</name>
    <dbReference type="NCBI Taxonomy" id="6265"/>
    <lineage>
        <taxon>Eukaryota</taxon>
        <taxon>Metazoa</taxon>
        <taxon>Ecdysozoa</taxon>
        <taxon>Nematoda</taxon>
        <taxon>Chromadorea</taxon>
        <taxon>Rhabditida</taxon>
        <taxon>Spirurina</taxon>
        <taxon>Ascaridomorpha</taxon>
        <taxon>Ascaridoidea</taxon>
        <taxon>Toxocaridae</taxon>
        <taxon>Toxocara</taxon>
    </lineage>
</organism>
<reference evidence="1 2" key="1">
    <citation type="submission" date="2014-11" db="EMBL/GenBank/DDBJ databases">
        <title>Genetic blueprint of the zoonotic pathogen Toxocara canis.</title>
        <authorList>
            <person name="Zhu X.-Q."/>
            <person name="Korhonen P.K."/>
            <person name="Cai H."/>
            <person name="Young N.D."/>
            <person name="Nejsum P."/>
            <person name="von Samson-Himmelstjerna G."/>
            <person name="Boag P.R."/>
            <person name="Tan P."/>
            <person name="Li Q."/>
            <person name="Min J."/>
            <person name="Yang Y."/>
            <person name="Wang X."/>
            <person name="Fang X."/>
            <person name="Hall R.S."/>
            <person name="Hofmann A."/>
            <person name="Sternberg P.W."/>
            <person name="Jex A.R."/>
            <person name="Gasser R.B."/>
        </authorList>
    </citation>
    <scope>NUCLEOTIDE SEQUENCE [LARGE SCALE GENOMIC DNA]</scope>
    <source>
        <strain evidence="1">PN_DK_2014</strain>
    </source>
</reference>
<dbReference type="EMBL" id="JPKZ01000787">
    <property type="protein sequence ID" value="KHN85440.1"/>
    <property type="molecule type" value="Genomic_DNA"/>
</dbReference>
<proteinExistence type="predicted"/>
<feature type="non-terminal residue" evidence="1">
    <location>
        <position position="113"/>
    </location>
</feature>
<dbReference type="AlphaFoldDB" id="A0A0B2VWU9"/>
<gene>
    <name evidence="1" type="ORF">Tcan_00547</name>
</gene>
<dbReference type="Proteomes" id="UP000031036">
    <property type="component" value="Unassembled WGS sequence"/>
</dbReference>
<protein>
    <submittedName>
        <fullName evidence="1">Uncharacterized protein</fullName>
    </submittedName>
</protein>
<evidence type="ECO:0000313" key="2">
    <source>
        <dbReference type="Proteomes" id="UP000031036"/>
    </source>
</evidence>
<comment type="caution">
    <text evidence="1">The sequence shown here is derived from an EMBL/GenBank/DDBJ whole genome shotgun (WGS) entry which is preliminary data.</text>
</comment>
<evidence type="ECO:0000313" key="1">
    <source>
        <dbReference type="EMBL" id="KHN85440.1"/>
    </source>
</evidence>
<keyword evidence="2" id="KW-1185">Reference proteome</keyword>